<dbReference type="PANTHER" id="PTHR30419">
    <property type="entry name" value="HTH-TYPE TRANSCRIPTIONAL REGULATOR YBHD"/>
    <property type="match status" value="1"/>
</dbReference>
<evidence type="ECO:0000313" key="6">
    <source>
        <dbReference type="EMBL" id="MBB6165053.1"/>
    </source>
</evidence>
<dbReference type="EMBL" id="JACHEG010000007">
    <property type="protein sequence ID" value="MBB6165053.1"/>
    <property type="molecule type" value="Genomic_DNA"/>
</dbReference>
<dbReference type="SUPFAM" id="SSF46785">
    <property type="entry name" value="Winged helix' DNA-binding domain"/>
    <property type="match status" value="1"/>
</dbReference>
<dbReference type="SUPFAM" id="SSF53850">
    <property type="entry name" value="Periplasmic binding protein-like II"/>
    <property type="match status" value="1"/>
</dbReference>
<keyword evidence="4" id="KW-0804">Transcription</keyword>
<keyword evidence="3 6" id="KW-0238">DNA-binding</keyword>
<dbReference type="Gene3D" id="1.10.10.10">
    <property type="entry name" value="Winged helix-like DNA-binding domain superfamily/Winged helix DNA-binding domain"/>
    <property type="match status" value="1"/>
</dbReference>
<gene>
    <name evidence="6" type="ORF">HNQ72_004898</name>
</gene>
<sequence length="309" mass="34338">MKFDLTDLRIFLSAVEGGSLTAAAQQNNVVVAAVSARLRKMEESFGLPLVERTGRGIKPTLAGDILVGHARKVLDDTRKLEVELDAFSEGRGGTIRLLSNTNMLSEHMPQLLGSFLRQNPDIFVTVTDKPSLEVVNLLRNGEADIGIVASSADMTGLERWRFVPDRLVLIVPHDWALEGPVAYARILDHPLIALSTTVALSQFLRRLATELGRRANIRIRVENFESLCRIVECGAGLGIVPESAARRYGRDMGFRTLEIADGWAERELYVCVRNQQQLPLYAQKLLLHFQTYAEEAKNAAFCEDVIIKV</sequence>
<dbReference type="RefSeq" id="WP_183996018.1">
    <property type="nucleotide sequence ID" value="NZ_BMHW01000007.1"/>
</dbReference>
<reference evidence="6 7" key="1">
    <citation type="submission" date="2020-08" db="EMBL/GenBank/DDBJ databases">
        <title>Genomic Encyclopedia of Type Strains, Phase IV (KMG-IV): sequencing the most valuable type-strain genomes for metagenomic binning, comparative biology and taxonomic classification.</title>
        <authorList>
            <person name="Goeker M."/>
        </authorList>
    </citation>
    <scope>NUCLEOTIDE SEQUENCE [LARGE SCALE GENOMIC DNA]</scope>
    <source>
        <strain evidence="6 7">DSM 100734</strain>
    </source>
</reference>
<accession>A0A7W9YBW1</accession>
<dbReference type="InterPro" id="IPR050950">
    <property type="entry name" value="HTH-type_LysR_regulators"/>
</dbReference>
<dbReference type="AlphaFoldDB" id="A0A7W9YBW1"/>
<dbReference type="GO" id="GO:0005829">
    <property type="term" value="C:cytosol"/>
    <property type="evidence" value="ECO:0007669"/>
    <property type="project" value="TreeGrafter"/>
</dbReference>
<dbReference type="InterPro" id="IPR005119">
    <property type="entry name" value="LysR_subst-bd"/>
</dbReference>
<dbReference type="Proteomes" id="UP000547879">
    <property type="component" value="Unassembled WGS sequence"/>
</dbReference>
<proteinExistence type="inferred from homology"/>
<organism evidence="6 7">
    <name type="scientific">Rhizobium wenxiniae</name>
    <dbReference type="NCBI Taxonomy" id="1737357"/>
    <lineage>
        <taxon>Bacteria</taxon>
        <taxon>Pseudomonadati</taxon>
        <taxon>Pseudomonadota</taxon>
        <taxon>Alphaproteobacteria</taxon>
        <taxon>Hyphomicrobiales</taxon>
        <taxon>Rhizobiaceae</taxon>
        <taxon>Rhizobium/Agrobacterium group</taxon>
        <taxon>Rhizobium</taxon>
    </lineage>
</organism>
<dbReference type="InterPro" id="IPR036390">
    <property type="entry name" value="WH_DNA-bd_sf"/>
</dbReference>
<keyword evidence="2" id="KW-0805">Transcription regulation</keyword>
<dbReference type="GO" id="GO:0003700">
    <property type="term" value="F:DNA-binding transcription factor activity"/>
    <property type="evidence" value="ECO:0007669"/>
    <property type="project" value="InterPro"/>
</dbReference>
<comment type="similarity">
    <text evidence="1">Belongs to the LysR transcriptional regulatory family.</text>
</comment>
<comment type="caution">
    <text evidence="6">The sequence shown here is derived from an EMBL/GenBank/DDBJ whole genome shotgun (WGS) entry which is preliminary data.</text>
</comment>
<evidence type="ECO:0000256" key="1">
    <source>
        <dbReference type="ARBA" id="ARBA00009437"/>
    </source>
</evidence>
<evidence type="ECO:0000256" key="4">
    <source>
        <dbReference type="ARBA" id="ARBA00023163"/>
    </source>
</evidence>
<dbReference type="PANTHER" id="PTHR30419:SF2">
    <property type="entry name" value="LYSR FAMILY TRANSCRIPTIONAL REGULATOR"/>
    <property type="match status" value="1"/>
</dbReference>
<dbReference type="InterPro" id="IPR036388">
    <property type="entry name" value="WH-like_DNA-bd_sf"/>
</dbReference>
<feature type="domain" description="HTH lysR-type" evidence="5">
    <location>
        <begin position="3"/>
        <end position="60"/>
    </location>
</feature>
<evidence type="ECO:0000259" key="5">
    <source>
        <dbReference type="PROSITE" id="PS50931"/>
    </source>
</evidence>
<dbReference type="Pfam" id="PF00126">
    <property type="entry name" value="HTH_1"/>
    <property type="match status" value="1"/>
</dbReference>
<evidence type="ECO:0000256" key="2">
    <source>
        <dbReference type="ARBA" id="ARBA00023015"/>
    </source>
</evidence>
<dbReference type="Gene3D" id="3.40.190.290">
    <property type="match status" value="1"/>
</dbReference>
<dbReference type="InterPro" id="IPR000847">
    <property type="entry name" value="LysR_HTH_N"/>
</dbReference>
<name>A0A7W9YBW1_9HYPH</name>
<dbReference type="PROSITE" id="PS50931">
    <property type="entry name" value="HTH_LYSR"/>
    <property type="match status" value="1"/>
</dbReference>
<evidence type="ECO:0000313" key="7">
    <source>
        <dbReference type="Proteomes" id="UP000547879"/>
    </source>
</evidence>
<dbReference type="Pfam" id="PF03466">
    <property type="entry name" value="LysR_substrate"/>
    <property type="match status" value="1"/>
</dbReference>
<protein>
    <submittedName>
        <fullName evidence="6">DNA-binding transcriptional LysR family regulator</fullName>
    </submittedName>
</protein>
<dbReference type="CDD" id="cd08421">
    <property type="entry name" value="PBP2_LTTR_like_1"/>
    <property type="match status" value="1"/>
</dbReference>
<keyword evidence="7" id="KW-1185">Reference proteome</keyword>
<evidence type="ECO:0000256" key="3">
    <source>
        <dbReference type="ARBA" id="ARBA00023125"/>
    </source>
</evidence>
<dbReference type="GO" id="GO:0003677">
    <property type="term" value="F:DNA binding"/>
    <property type="evidence" value="ECO:0007669"/>
    <property type="project" value="UniProtKB-KW"/>
</dbReference>